<evidence type="ECO:0000313" key="3">
    <source>
        <dbReference type="Proteomes" id="UP000191672"/>
    </source>
</evidence>
<feature type="compositionally biased region" description="Low complexity" evidence="1">
    <location>
        <begin position="35"/>
        <end position="47"/>
    </location>
</feature>
<dbReference type="Gene3D" id="3.80.10.10">
    <property type="entry name" value="Ribonuclease Inhibitor"/>
    <property type="match status" value="1"/>
</dbReference>
<evidence type="ECO:0000313" key="2">
    <source>
        <dbReference type="EMBL" id="OQD83835.1"/>
    </source>
</evidence>
<dbReference type="InterPro" id="IPR032675">
    <property type="entry name" value="LRR_dom_sf"/>
</dbReference>
<accession>A0A1V6Q3L6</accession>
<protein>
    <submittedName>
        <fullName evidence="2">Uncharacterized protein</fullName>
    </submittedName>
</protein>
<organism evidence="2 3">
    <name type="scientific">Penicillium antarcticum</name>
    <dbReference type="NCBI Taxonomy" id="416450"/>
    <lineage>
        <taxon>Eukaryota</taxon>
        <taxon>Fungi</taxon>
        <taxon>Dikarya</taxon>
        <taxon>Ascomycota</taxon>
        <taxon>Pezizomycotina</taxon>
        <taxon>Eurotiomycetes</taxon>
        <taxon>Eurotiomycetidae</taxon>
        <taxon>Eurotiales</taxon>
        <taxon>Aspergillaceae</taxon>
        <taxon>Penicillium</taxon>
    </lineage>
</organism>
<evidence type="ECO:0000256" key="1">
    <source>
        <dbReference type="SAM" id="MobiDB-lite"/>
    </source>
</evidence>
<reference evidence="3" key="1">
    <citation type="journal article" date="2017" name="Nat. Microbiol.">
        <title>Global analysis of biosynthetic gene clusters reveals vast potential of secondary metabolite production in Penicillium species.</title>
        <authorList>
            <person name="Nielsen J.C."/>
            <person name="Grijseels S."/>
            <person name="Prigent S."/>
            <person name="Ji B."/>
            <person name="Dainat J."/>
            <person name="Nielsen K.F."/>
            <person name="Frisvad J.C."/>
            <person name="Workman M."/>
            <person name="Nielsen J."/>
        </authorList>
    </citation>
    <scope>NUCLEOTIDE SEQUENCE [LARGE SCALE GENOMIC DNA]</scope>
    <source>
        <strain evidence="3">IBT 31811</strain>
    </source>
</reference>
<dbReference type="SUPFAM" id="SSF52047">
    <property type="entry name" value="RNI-like"/>
    <property type="match status" value="1"/>
</dbReference>
<feature type="region of interest" description="Disordered" evidence="1">
    <location>
        <begin position="577"/>
        <end position="671"/>
    </location>
</feature>
<name>A0A1V6Q3L6_9EURO</name>
<dbReference type="AlphaFoldDB" id="A0A1V6Q3L6"/>
<dbReference type="Proteomes" id="UP000191672">
    <property type="component" value="Unassembled WGS sequence"/>
</dbReference>
<feature type="region of interest" description="Disordered" evidence="1">
    <location>
        <begin position="1"/>
        <end position="69"/>
    </location>
</feature>
<comment type="caution">
    <text evidence="2">The sequence shown here is derived from an EMBL/GenBank/DDBJ whole genome shotgun (WGS) entry which is preliminary data.</text>
</comment>
<feature type="compositionally biased region" description="Acidic residues" evidence="1">
    <location>
        <begin position="646"/>
        <end position="664"/>
    </location>
</feature>
<dbReference type="STRING" id="416450.A0A1V6Q3L6"/>
<dbReference type="EMBL" id="MDYN01000015">
    <property type="protein sequence ID" value="OQD83835.1"/>
    <property type="molecule type" value="Genomic_DNA"/>
</dbReference>
<feature type="compositionally biased region" description="Acidic residues" evidence="1">
    <location>
        <begin position="57"/>
        <end position="68"/>
    </location>
</feature>
<feature type="compositionally biased region" description="Basic residues" evidence="1">
    <location>
        <begin position="104"/>
        <end position="114"/>
    </location>
</feature>
<feature type="compositionally biased region" description="Polar residues" evidence="1">
    <location>
        <begin position="585"/>
        <end position="598"/>
    </location>
</feature>
<feature type="compositionally biased region" description="Polar residues" evidence="1">
    <location>
        <begin position="9"/>
        <end position="19"/>
    </location>
</feature>
<feature type="region of interest" description="Disordered" evidence="1">
    <location>
        <begin position="81"/>
        <end position="123"/>
    </location>
</feature>
<keyword evidence="3" id="KW-1185">Reference proteome</keyword>
<feature type="compositionally biased region" description="Polar residues" evidence="1">
    <location>
        <begin position="635"/>
        <end position="644"/>
    </location>
</feature>
<proteinExistence type="predicted"/>
<feature type="compositionally biased region" description="Basic and acidic residues" evidence="1">
    <location>
        <begin position="20"/>
        <end position="32"/>
    </location>
</feature>
<sequence length="671" mass="75976">MAPPRSTRPVRSNRTQVQSYHEESSSHDEGRATSRRQSLSLRSRTTRMPPSYREESTDGFDEIDEPDGQEIGAVLVAPAAEPMAPGPVSNHPPSRPQRATPKPKPAKKTGKRNRGQVGKPLSKRIKTDVNDAMFLGSGIVPPWQTLPYHILLDIFLRASHPLLDEGRSSRNDSVKWLVNMALLCRSFHEPALAALYYSPPLIPPYKAHTLLNLLSHPQESLSMNYSSKIKELHVEVEPVLQYKSGPTLGYFDLASLLERTPQLHVLRLYHRDDFTVGMPPWHIGASKWTYPETIFAVLHRGILLRGFEWNSRFLETGELLQFMSSQHMKPAFRGLRELKLLHIDDFDMEETPSPKAAALIEAVNLLPEIEKLEFVESSLINGETLTKLPTTLRSLTLNNCDRMWSEDIAAFLSSHGANLRELSLSHNRHLSMSFVQNLAQLCPSLELFKMDLSMHDVSSYHDVEPHFQELLAQSEVPTWPETLQEIDLTQLRKWNDATAEVFFMSLMNAAPKLRSLRRLAISAILKIGWRDRATFRERWIGQLEKTFLRRSAPPDPNLRSLRRRPLQPTVASVNYYAEAGESSDSRPGTSESGASSKRQSVRLAQKTTEVEDDSGEPIPESQGMCDTVSIRIDNQRPTELQYNENDFLDDELSGDEDWTGDDFEPAAGHAW</sequence>
<gene>
    <name evidence="2" type="ORF">PENANT_c015G09308</name>
</gene>